<proteinExistence type="predicted"/>
<dbReference type="EMBL" id="MU267678">
    <property type="protein sequence ID" value="KAH7911456.1"/>
    <property type="molecule type" value="Genomic_DNA"/>
</dbReference>
<comment type="caution">
    <text evidence="1">The sequence shown here is derived from an EMBL/GenBank/DDBJ whole genome shotgun (WGS) entry which is preliminary data.</text>
</comment>
<gene>
    <name evidence="1" type="ORF">BJ138DRAFT_1113217</name>
</gene>
<sequence length="603" mass="65083">MPSFFKSPFKGKERDDSPSNENVDAKPGFWKSLNYKLLAALALPVLLETLDYTVVASAQPHIASVFNAVELQSFIGTAYLLAAASFLPFFATLADVYSRHLGLQISLFFVLVGSSVCTGAVNMPMLIAGRGLAGIGAAGLQTIVRTIISDLILPDGTNPHQTAFFILMGLSYTIGPIAGSFLVTASIRLVFVINLPSCVLAMILCFLFLRGQTKRGHVYEEIPTLAKTQETWSSKLLLLDWIGTFLFLSGGTLALLSLNWGPVTGWTSGKVILTGLSGLILFGGCITWEVVLQRQQINSYATPYTYGVRRAQPMLPLALFHSYDFSVVLYGCFVNGIIMSVMFFFLEIFMIVVAGVSLKEAGFSLIFFAPGMIIGISLSIRLIRIFGRPIYPIVLGAVLSTISLPMIIMGMEGNKVLLDIAMIFTGLGVGFPTVPLIMQGIRTQPDHKAAVSHMALFSQTLGGATGLAQCFSVMNDKVVAFVNDEIATGKITGSDLAALTEVSQNGGLTSVTTIASLPAVVQEIIRGAYADGIRWSFISLIPYTAVFIVASLFLSRVSMRPPPAQAPEDNVELTRRISEDSEHDDPPNPSTQSLLYERPVSES</sequence>
<reference evidence="1" key="1">
    <citation type="journal article" date="2021" name="New Phytol.">
        <title>Evolutionary innovations through gain and loss of genes in the ectomycorrhizal Boletales.</title>
        <authorList>
            <person name="Wu G."/>
            <person name="Miyauchi S."/>
            <person name="Morin E."/>
            <person name="Kuo A."/>
            <person name="Drula E."/>
            <person name="Varga T."/>
            <person name="Kohler A."/>
            <person name="Feng B."/>
            <person name="Cao Y."/>
            <person name="Lipzen A."/>
            <person name="Daum C."/>
            <person name="Hundley H."/>
            <person name="Pangilinan J."/>
            <person name="Johnson J."/>
            <person name="Barry K."/>
            <person name="LaButti K."/>
            <person name="Ng V."/>
            <person name="Ahrendt S."/>
            <person name="Min B."/>
            <person name="Choi I.G."/>
            <person name="Park H."/>
            <person name="Plett J.M."/>
            <person name="Magnuson J."/>
            <person name="Spatafora J.W."/>
            <person name="Nagy L.G."/>
            <person name="Henrissat B."/>
            <person name="Grigoriev I.V."/>
            <person name="Yang Z.L."/>
            <person name="Xu J."/>
            <person name="Martin F.M."/>
        </authorList>
    </citation>
    <scope>NUCLEOTIDE SEQUENCE</scope>
    <source>
        <strain evidence="1">ATCC 28755</strain>
    </source>
</reference>
<dbReference type="Proteomes" id="UP000790377">
    <property type="component" value="Unassembled WGS sequence"/>
</dbReference>
<name>A0ACB8AE05_9AGAM</name>
<accession>A0ACB8AE05</accession>
<organism evidence="1 2">
    <name type="scientific">Hygrophoropsis aurantiaca</name>
    <dbReference type="NCBI Taxonomy" id="72124"/>
    <lineage>
        <taxon>Eukaryota</taxon>
        <taxon>Fungi</taxon>
        <taxon>Dikarya</taxon>
        <taxon>Basidiomycota</taxon>
        <taxon>Agaricomycotina</taxon>
        <taxon>Agaricomycetes</taxon>
        <taxon>Agaricomycetidae</taxon>
        <taxon>Boletales</taxon>
        <taxon>Coniophorineae</taxon>
        <taxon>Hygrophoropsidaceae</taxon>
        <taxon>Hygrophoropsis</taxon>
    </lineage>
</organism>
<protein>
    <submittedName>
        <fullName evidence="1">Major facilitator superfamily domain-containing protein</fullName>
    </submittedName>
</protein>
<keyword evidence="2" id="KW-1185">Reference proteome</keyword>
<evidence type="ECO:0000313" key="2">
    <source>
        <dbReference type="Proteomes" id="UP000790377"/>
    </source>
</evidence>
<evidence type="ECO:0000313" key="1">
    <source>
        <dbReference type="EMBL" id="KAH7911456.1"/>
    </source>
</evidence>